<accession>A0ABN8HY60</accession>
<proteinExistence type="predicted"/>
<keyword evidence="3" id="KW-1185">Reference proteome</keyword>
<evidence type="ECO:0000313" key="2">
    <source>
        <dbReference type="EMBL" id="CAH2041159.1"/>
    </source>
</evidence>
<protein>
    <submittedName>
        <fullName evidence="2">Uncharacterized protein</fullName>
    </submittedName>
</protein>
<dbReference type="Proteomes" id="UP000837857">
    <property type="component" value="Chromosome 13"/>
</dbReference>
<evidence type="ECO:0000256" key="1">
    <source>
        <dbReference type="SAM" id="MobiDB-lite"/>
    </source>
</evidence>
<reference evidence="2" key="1">
    <citation type="submission" date="2022-03" db="EMBL/GenBank/DDBJ databases">
        <authorList>
            <person name="Martin H S."/>
        </authorList>
    </citation>
    <scope>NUCLEOTIDE SEQUENCE</scope>
</reference>
<feature type="non-terminal residue" evidence="2">
    <location>
        <position position="1"/>
    </location>
</feature>
<dbReference type="EMBL" id="OW152825">
    <property type="protein sequence ID" value="CAH2041159.1"/>
    <property type="molecule type" value="Genomic_DNA"/>
</dbReference>
<feature type="region of interest" description="Disordered" evidence="1">
    <location>
        <begin position="54"/>
        <end position="87"/>
    </location>
</feature>
<sequence length="139" mass="15414">MCKVSDGEHFLKSFPGGINYGVTAYSVLRKAKTELWQSTSVLDGPTLFGSRPIAQHCSNHGLRPPPPALAERSRAGSGPLKSTNEAANGRRAEGIFELQDLIIPSQLFDFPFRRVINCERDAVRRPWNASLRPKNVRVL</sequence>
<evidence type="ECO:0000313" key="3">
    <source>
        <dbReference type="Proteomes" id="UP000837857"/>
    </source>
</evidence>
<gene>
    <name evidence="2" type="ORF">IPOD504_LOCUS2949</name>
</gene>
<name>A0ABN8HY60_9NEOP</name>
<organism evidence="2 3">
    <name type="scientific">Iphiclides podalirius</name>
    <name type="common">scarce swallowtail</name>
    <dbReference type="NCBI Taxonomy" id="110791"/>
    <lineage>
        <taxon>Eukaryota</taxon>
        <taxon>Metazoa</taxon>
        <taxon>Ecdysozoa</taxon>
        <taxon>Arthropoda</taxon>
        <taxon>Hexapoda</taxon>
        <taxon>Insecta</taxon>
        <taxon>Pterygota</taxon>
        <taxon>Neoptera</taxon>
        <taxon>Endopterygota</taxon>
        <taxon>Lepidoptera</taxon>
        <taxon>Glossata</taxon>
        <taxon>Ditrysia</taxon>
        <taxon>Papilionoidea</taxon>
        <taxon>Papilionidae</taxon>
        <taxon>Papilioninae</taxon>
        <taxon>Iphiclides</taxon>
    </lineage>
</organism>